<dbReference type="AlphaFoldDB" id="A0A5B7DNF8"/>
<dbReference type="EMBL" id="VSRR010001111">
    <property type="protein sequence ID" value="MPC22657.1"/>
    <property type="molecule type" value="Genomic_DNA"/>
</dbReference>
<evidence type="ECO:0000313" key="2">
    <source>
        <dbReference type="Proteomes" id="UP000324222"/>
    </source>
</evidence>
<sequence length="88" mass="10493">MICCAIFHHKSCIHPEDLFMLVPVVVTQEHRFKLAHLHSCLQYYKCFFNLRCVNVWNSLPDSVVALKYVDAFKRALYYTLRLLLLKFE</sequence>
<organism evidence="1 2">
    <name type="scientific">Portunus trituberculatus</name>
    <name type="common">Swimming crab</name>
    <name type="synonym">Neptunus trituberculatus</name>
    <dbReference type="NCBI Taxonomy" id="210409"/>
    <lineage>
        <taxon>Eukaryota</taxon>
        <taxon>Metazoa</taxon>
        <taxon>Ecdysozoa</taxon>
        <taxon>Arthropoda</taxon>
        <taxon>Crustacea</taxon>
        <taxon>Multicrustacea</taxon>
        <taxon>Malacostraca</taxon>
        <taxon>Eumalacostraca</taxon>
        <taxon>Eucarida</taxon>
        <taxon>Decapoda</taxon>
        <taxon>Pleocyemata</taxon>
        <taxon>Brachyura</taxon>
        <taxon>Eubrachyura</taxon>
        <taxon>Portunoidea</taxon>
        <taxon>Portunidae</taxon>
        <taxon>Portuninae</taxon>
        <taxon>Portunus</taxon>
    </lineage>
</organism>
<evidence type="ECO:0000313" key="1">
    <source>
        <dbReference type="EMBL" id="MPC22657.1"/>
    </source>
</evidence>
<proteinExistence type="predicted"/>
<protein>
    <submittedName>
        <fullName evidence="1">Uncharacterized protein</fullName>
    </submittedName>
</protein>
<gene>
    <name evidence="1" type="ORF">E2C01_015678</name>
</gene>
<keyword evidence="2" id="KW-1185">Reference proteome</keyword>
<reference evidence="1 2" key="1">
    <citation type="submission" date="2019-05" db="EMBL/GenBank/DDBJ databases">
        <title>Another draft genome of Portunus trituberculatus and its Hox gene families provides insights of decapod evolution.</title>
        <authorList>
            <person name="Jeong J.-H."/>
            <person name="Song I."/>
            <person name="Kim S."/>
            <person name="Choi T."/>
            <person name="Kim D."/>
            <person name="Ryu S."/>
            <person name="Kim W."/>
        </authorList>
    </citation>
    <scope>NUCLEOTIDE SEQUENCE [LARGE SCALE GENOMIC DNA]</scope>
    <source>
        <tissue evidence="1">Muscle</tissue>
    </source>
</reference>
<dbReference type="Proteomes" id="UP000324222">
    <property type="component" value="Unassembled WGS sequence"/>
</dbReference>
<accession>A0A5B7DNF8</accession>
<name>A0A5B7DNF8_PORTR</name>
<comment type="caution">
    <text evidence="1">The sequence shown here is derived from an EMBL/GenBank/DDBJ whole genome shotgun (WGS) entry which is preliminary data.</text>
</comment>